<proteinExistence type="predicted"/>
<keyword evidence="2" id="KW-1185">Reference proteome</keyword>
<sequence length="116" mass="13373">MNPLFRDSKITEIDILAIKEPWRNPPHTRRTTPRKIAFNIRGLDRSVLLHRQVSPHDRLIIHTPLPISMYTEAGMPSGQPPDTAYLYTQHMQSHAYTYQTAWSIAPLAPLEHRPQG</sequence>
<gene>
    <name evidence="1" type="ORF">ABVK25_010237</name>
</gene>
<comment type="caution">
    <text evidence="1">The sequence shown here is derived from an EMBL/GenBank/DDBJ whole genome shotgun (WGS) entry which is preliminary data.</text>
</comment>
<dbReference type="Proteomes" id="UP001590951">
    <property type="component" value="Unassembled WGS sequence"/>
</dbReference>
<organism evidence="1 2">
    <name type="scientific">Lepraria finkii</name>
    <dbReference type="NCBI Taxonomy" id="1340010"/>
    <lineage>
        <taxon>Eukaryota</taxon>
        <taxon>Fungi</taxon>
        <taxon>Dikarya</taxon>
        <taxon>Ascomycota</taxon>
        <taxon>Pezizomycotina</taxon>
        <taxon>Lecanoromycetes</taxon>
        <taxon>OSLEUM clade</taxon>
        <taxon>Lecanoromycetidae</taxon>
        <taxon>Lecanorales</taxon>
        <taxon>Lecanorineae</taxon>
        <taxon>Stereocaulaceae</taxon>
        <taxon>Lepraria</taxon>
    </lineage>
</organism>
<protein>
    <submittedName>
        <fullName evidence="1">Uncharacterized protein</fullName>
    </submittedName>
</protein>
<evidence type="ECO:0000313" key="1">
    <source>
        <dbReference type="EMBL" id="KAL2049550.1"/>
    </source>
</evidence>
<reference evidence="1 2" key="1">
    <citation type="submission" date="2024-09" db="EMBL/GenBank/DDBJ databases">
        <title>Rethinking Asexuality: The Enigmatic Case of Functional Sexual Genes in Lepraria (Stereocaulaceae).</title>
        <authorList>
            <person name="Doellman M."/>
            <person name="Sun Y."/>
            <person name="Barcenas-Pena A."/>
            <person name="Lumbsch H.T."/>
            <person name="Grewe F."/>
        </authorList>
    </citation>
    <scope>NUCLEOTIDE SEQUENCE [LARGE SCALE GENOMIC DNA]</scope>
    <source>
        <strain evidence="1 2">Grewe 0041</strain>
    </source>
</reference>
<dbReference type="EMBL" id="JBHFEH010000062">
    <property type="protein sequence ID" value="KAL2049550.1"/>
    <property type="molecule type" value="Genomic_DNA"/>
</dbReference>
<evidence type="ECO:0000313" key="2">
    <source>
        <dbReference type="Proteomes" id="UP001590951"/>
    </source>
</evidence>
<accession>A0ABR4AV42</accession>
<name>A0ABR4AV42_9LECA</name>